<comment type="caution">
    <text evidence="2">The sequence shown here is derived from an EMBL/GenBank/DDBJ whole genome shotgun (WGS) entry which is preliminary data.</text>
</comment>
<accession>A0A4Z0P9M7</accession>
<evidence type="ECO:0008006" key="4">
    <source>
        <dbReference type="Google" id="ProtNLM"/>
    </source>
</evidence>
<dbReference type="PROSITE" id="PS51257">
    <property type="entry name" value="PROKAR_LIPOPROTEIN"/>
    <property type="match status" value="1"/>
</dbReference>
<evidence type="ECO:0000256" key="1">
    <source>
        <dbReference type="SAM" id="SignalP"/>
    </source>
</evidence>
<evidence type="ECO:0000313" key="3">
    <source>
        <dbReference type="Proteomes" id="UP000298337"/>
    </source>
</evidence>
<protein>
    <recommendedName>
        <fullName evidence="4">Lipoprotein</fullName>
    </recommendedName>
</protein>
<reference evidence="2 3" key="1">
    <citation type="submission" date="2019-04" db="EMBL/GenBank/DDBJ databases">
        <authorList>
            <person name="Feng G."/>
            <person name="Zhang J."/>
            <person name="Zhu H."/>
        </authorList>
    </citation>
    <scope>NUCLEOTIDE SEQUENCE [LARGE SCALE GENOMIC DNA]</scope>
    <source>
        <strain evidence="2 3">92R-1</strain>
    </source>
</reference>
<dbReference type="Proteomes" id="UP000298337">
    <property type="component" value="Unassembled WGS sequence"/>
</dbReference>
<name>A0A4Z0P9M7_9BACT</name>
<sequence>MYLLRSAALATSLAVLTACSDYSTNRAPASAASSAAPDTAAARKAAQEFRVHYNHPVDLDSTDYYFQPISVVALDGSGRSGGGSSYSGGSYESESVPTGIEGTCYNLVFFQKSTSAEHLLLPHNRFVITAIDAAIKPDVRWSYLFYTIIKTDTNRDGTQTNEDASTLYVSDRSGRQLQQLTPNGTDLIGWQILPKTSILLAEVRRDVNKNREFTYADGSYWLRFNLQNLKAAPTQQPSATLSQQLHQQMLNRQSRLTQ</sequence>
<keyword evidence="1" id="KW-0732">Signal</keyword>
<keyword evidence="3" id="KW-1185">Reference proteome</keyword>
<dbReference type="AlphaFoldDB" id="A0A4Z0P9M7"/>
<gene>
    <name evidence="2" type="ORF">EU556_10315</name>
</gene>
<feature type="chain" id="PRO_5021393241" description="Lipoprotein" evidence="1">
    <location>
        <begin position="18"/>
        <end position="258"/>
    </location>
</feature>
<dbReference type="EMBL" id="SRLA01000002">
    <property type="protein sequence ID" value="TGE08116.1"/>
    <property type="molecule type" value="Genomic_DNA"/>
</dbReference>
<dbReference type="OrthoDB" id="877983at2"/>
<dbReference type="RefSeq" id="WP_135433833.1">
    <property type="nucleotide sequence ID" value="NZ_SRLA01000002.1"/>
</dbReference>
<feature type="signal peptide" evidence="1">
    <location>
        <begin position="1"/>
        <end position="17"/>
    </location>
</feature>
<organism evidence="2 3">
    <name type="scientific">Hymenobacter fodinae</name>
    <dbReference type="NCBI Taxonomy" id="2510796"/>
    <lineage>
        <taxon>Bacteria</taxon>
        <taxon>Pseudomonadati</taxon>
        <taxon>Bacteroidota</taxon>
        <taxon>Cytophagia</taxon>
        <taxon>Cytophagales</taxon>
        <taxon>Hymenobacteraceae</taxon>
        <taxon>Hymenobacter</taxon>
    </lineage>
</organism>
<proteinExistence type="predicted"/>
<evidence type="ECO:0000313" key="2">
    <source>
        <dbReference type="EMBL" id="TGE08116.1"/>
    </source>
</evidence>